<gene>
    <name evidence="2" type="ORF">EUX98_g3189</name>
</gene>
<evidence type="ECO:0000313" key="3">
    <source>
        <dbReference type="Proteomes" id="UP000308730"/>
    </source>
</evidence>
<keyword evidence="1" id="KW-1133">Transmembrane helix</keyword>
<dbReference type="AlphaFoldDB" id="A0A4V3XIY7"/>
<feature type="transmembrane region" description="Helical" evidence="1">
    <location>
        <begin position="75"/>
        <end position="94"/>
    </location>
</feature>
<keyword evidence="1" id="KW-0812">Transmembrane</keyword>
<reference evidence="2 3" key="1">
    <citation type="submission" date="2019-02" db="EMBL/GenBank/DDBJ databases">
        <title>Genome sequencing of the rare red list fungi Antrodiella citrinella (Flaviporus citrinellus).</title>
        <authorList>
            <person name="Buettner E."/>
            <person name="Kellner H."/>
        </authorList>
    </citation>
    <scope>NUCLEOTIDE SEQUENCE [LARGE SCALE GENOMIC DNA]</scope>
    <source>
        <strain evidence="2 3">DSM 108506</strain>
    </source>
</reference>
<accession>A0A4V3XIY7</accession>
<evidence type="ECO:0000256" key="1">
    <source>
        <dbReference type="SAM" id="Phobius"/>
    </source>
</evidence>
<dbReference type="EMBL" id="SGPM01000061">
    <property type="protein sequence ID" value="THH31003.1"/>
    <property type="molecule type" value="Genomic_DNA"/>
</dbReference>
<protein>
    <submittedName>
        <fullName evidence="2">Uncharacterized protein</fullName>
    </submittedName>
</protein>
<comment type="caution">
    <text evidence="2">The sequence shown here is derived from an EMBL/GenBank/DDBJ whole genome shotgun (WGS) entry which is preliminary data.</text>
</comment>
<name>A0A4V3XIY7_9APHY</name>
<sequence>MLLYHQIFAILIQALVATLLIVRTYALYNRDRKILGLMKPEYVFGQWAVLTPHGPTPPQPIGVGCNVNLSDLQGIFAWSIMLLFDCLIFGLTLVRAICLSRTVRRTLFDIMLRDGTMYFACMAGANLGNIVTFLVCPPGLKGVPTTFTNVYVYRNSTLHTAI</sequence>
<keyword evidence="3" id="KW-1185">Reference proteome</keyword>
<proteinExistence type="predicted"/>
<dbReference type="OrthoDB" id="3261349at2759"/>
<evidence type="ECO:0000313" key="2">
    <source>
        <dbReference type="EMBL" id="THH31003.1"/>
    </source>
</evidence>
<organism evidence="2 3">
    <name type="scientific">Antrodiella citrinella</name>
    <dbReference type="NCBI Taxonomy" id="2447956"/>
    <lineage>
        <taxon>Eukaryota</taxon>
        <taxon>Fungi</taxon>
        <taxon>Dikarya</taxon>
        <taxon>Basidiomycota</taxon>
        <taxon>Agaricomycotina</taxon>
        <taxon>Agaricomycetes</taxon>
        <taxon>Polyporales</taxon>
        <taxon>Steccherinaceae</taxon>
        <taxon>Antrodiella</taxon>
    </lineage>
</organism>
<dbReference type="Proteomes" id="UP000308730">
    <property type="component" value="Unassembled WGS sequence"/>
</dbReference>
<feature type="transmembrane region" description="Helical" evidence="1">
    <location>
        <begin position="7"/>
        <end position="28"/>
    </location>
</feature>
<keyword evidence="1" id="KW-0472">Membrane</keyword>
<feature type="transmembrane region" description="Helical" evidence="1">
    <location>
        <begin position="115"/>
        <end position="135"/>
    </location>
</feature>